<keyword evidence="1" id="KW-1185">Reference proteome</keyword>
<dbReference type="Proteomes" id="UP000095283">
    <property type="component" value="Unplaced"/>
</dbReference>
<name>A0A1I7WDC4_HETBA</name>
<evidence type="ECO:0000313" key="2">
    <source>
        <dbReference type="WBParaSite" id="Hba_02814"/>
    </source>
</evidence>
<dbReference type="WBParaSite" id="Hba_02814">
    <property type="protein sequence ID" value="Hba_02814"/>
    <property type="gene ID" value="Hba_02814"/>
</dbReference>
<dbReference type="AlphaFoldDB" id="A0A1I7WDC4"/>
<accession>A0A1I7WDC4</accession>
<organism evidence="1 2">
    <name type="scientific">Heterorhabditis bacteriophora</name>
    <name type="common">Entomopathogenic nematode worm</name>
    <dbReference type="NCBI Taxonomy" id="37862"/>
    <lineage>
        <taxon>Eukaryota</taxon>
        <taxon>Metazoa</taxon>
        <taxon>Ecdysozoa</taxon>
        <taxon>Nematoda</taxon>
        <taxon>Chromadorea</taxon>
        <taxon>Rhabditida</taxon>
        <taxon>Rhabditina</taxon>
        <taxon>Rhabditomorpha</taxon>
        <taxon>Strongyloidea</taxon>
        <taxon>Heterorhabditidae</taxon>
        <taxon>Heterorhabditis</taxon>
    </lineage>
</organism>
<protein>
    <submittedName>
        <fullName evidence="2">WAK_assoc domain-containing protein</fullName>
    </submittedName>
</protein>
<sequence length="233" mass="25894">MLVGTNGTGNNSDMVLNIRGDGKGISILTPYSYNHSIERYCGLRLYCKVDWCCLRRNVNFLWFDGWFVKIVVSDQESICDLCNSIGFTDGSQEFTSWDGSDEFLVVDRNFVKITGGSQELKGSVKKRLLGLGYRSYTNTGEKRLLPTYLIDSVSTKPCMYCSTNGETANADIIYSVIFLDNCGNSGANTCINAPTSEGVQLLEQTNRPWTYISAASPLIIRESVCPINLMVVY</sequence>
<proteinExistence type="predicted"/>
<reference evidence="2" key="1">
    <citation type="submission" date="2016-11" db="UniProtKB">
        <authorList>
            <consortium name="WormBaseParasite"/>
        </authorList>
    </citation>
    <scope>IDENTIFICATION</scope>
</reference>
<evidence type="ECO:0000313" key="1">
    <source>
        <dbReference type="Proteomes" id="UP000095283"/>
    </source>
</evidence>